<reference evidence="4" key="1">
    <citation type="journal article" date="2023" name="bioRxiv">
        <title>Improved chromosome-level genome assembly for marigold (Tagetes erecta).</title>
        <authorList>
            <person name="Jiang F."/>
            <person name="Yuan L."/>
            <person name="Wang S."/>
            <person name="Wang H."/>
            <person name="Xu D."/>
            <person name="Wang A."/>
            <person name="Fan W."/>
        </authorList>
    </citation>
    <scope>NUCLEOTIDE SEQUENCE</scope>
    <source>
        <strain evidence="4">WSJ</strain>
        <tissue evidence="4">Leaf</tissue>
    </source>
</reference>
<dbReference type="Gene3D" id="3.40.50.2000">
    <property type="entry name" value="Glycogen Phosphorylase B"/>
    <property type="match status" value="1"/>
</dbReference>
<comment type="similarity">
    <text evidence="1">Belongs to the UDP-glycosyltransferase family.</text>
</comment>
<accession>A0AAD8JTG0</accession>
<sequence length="400" mass="45419">MDPLTNSPHVLIFPFPVQGHVSCMLKLAELLCLSGVTVTFLNSDIIHRRLIRYTDVISRFSRYSGFRFETISDGLPPDHPRSGNRVVDIFDSIKMVTKPMFREMLIPGGCLNCGSRPPVSSVIADGIMCFTIDVAKEMGIPVFLFRTVSASCFWAFYCIPKLIQSGDLPIKEDDDMDRLVNGVTGMEKYLRLRDLPSFCRASDLSDRGFQVVTSETQETHRANGLILNTFEDLEESALAQIRKHVPNLYAIGPLHAHLNSRLKARMTSPLRSSNSLWEEDRTCMTWLDEQAQKVVVETIIKDLMDVKRDELRRPVDRMMKLARKSVAEDGNSYRNLNRLITDIKTFGKISNGSRAFVNGFRIVALLSSSFTLHIHIAVNINQFLPFCFSRFRFNQLISQS</sequence>
<comment type="caution">
    <text evidence="4">The sequence shown here is derived from an EMBL/GenBank/DDBJ whole genome shotgun (WGS) entry which is preliminary data.</text>
</comment>
<keyword evidence="5" id="KW-1185">Reference proteome</keyword>
<dbReference type="PANTHER" id="PTHR11926">
    <property type="entry name" value="GLUCOSYL/GLUCURONOSYL TRANSFERASES"/>
    <property type="match status" value="1"/>
</dbReference>
<keyword evidence="2" id="KW-0328">Glycosyltransferase</keyword>
<evidence type="ECO:0000256" key="1">
    <source>
        <dbReference type="ARBA" id="ARBA00009995"/>
    </source>
</evidence>
<proteinExistence type="inferred from homology"/>
<dbReference type="PANTHER" id="PTHR11926:SF1392">
    <property type="entry name" value="GLYCOSYLTRANSFERASE"/>
    <property type="match status" value="1"/>
</dbReference>
<keyword evidence="3" id="KW-0808">Transferase</keyword>
<dbReference type="GO" id="GO:0080043">
    <property type="term" value="F:quercetin 3-O-glucosyltransferase activity"/>
    <property type="evidence" value="ECO:0007669"/>
    <property type="project" value="TreeGrafter"/>
</dbReference>
<dbReference type="FunFam" id="3.40.50.2000:FF:000065">
    <property type="entry name" value="Glycosyltransferase"/>
    <property type="match status" value="1"/>
</dbReference>
<gene>
    <name evidence="4" type="ORF">QVD17_35934</name>
</gene>
<name>A0AAD8JTG0_TARER</name>
<evidence type="ECO:0000256" key="2">
    <source>
        <dbReference type="ARBA" id="ARBA00022676"/>
    </source>
</evidence>
<dbReference type="AlphaFoldDB" id="A0AAD8JTG0"/>
<dbReference type="EMBL" id="JAUHHV010000010">
    <property type="protein sequence ID" value="KAK1409408.1"/>
    <property type="molecule type" value="Genomic_DNA"/>
</dbReference>
<evidence type="ECO:0000313" key="5">
    <source>
        <dbReference type="Proteomes" id="UP001229421"/>
    </source>
</evidence>
<dbReference type="GO" id="GO:0080044">
    <property type="term" value="F:quercetin 7-O-glucosyltransferase activity"/>
    <property type="evidence" value="ECO:0007669"/>
    <property type="project" value="TreeGrafter"/>
</dbReference>
<protein>
    <submittedName>
        <fullName evidence="4">Uncharacterized protein</fullName>
    </submittedName>
</protein>
<evidence type="ECO:0000256" key="3">
    <source>
        <dbReference type="ARBA" id="ARBA00022679"/>
    </source>
</evidence>
<dbReference type="SUPFAM" id="SSF53756">
    <property type="entry name" value="UDP-Glycosyltransferase/glycogen phosphorylase"/>
    <property type="match status" value="1"/>
</dbReference>
<dbReference type="Proteomes" id="UP001229421">
    <property type="component" value="Unassembled WGS sequence"/>
</dbReference>
<evidence type="ECO:0000313" key="4">
    <source>
        <dbReference type="EMBL" id="KAK1409408.1"/>
    </source>
</evidence>
<organism evidence="4 5">
    <name type="scientific">Tagetes erecta</name>
    <name type="common">African marigold</name>
    <dbReference type="NCBI Taxonomy" id="13708"/>
    <lineage>
        <taxon>Eukaryota</taxon>
        <taxon>Viridiplantae</taxon>
        <taxon>Streptophyta</taxon>
        <taxon>Embryophyta</taxon>
        <taxon>Tracheophyta</taxon>
        <taxon>Spermatophyta</taxon>
        <taxon>Magnoliopsida</taxon>
        <taxon>eudicotyledons</taxon>
        <taxon>Gunneridae</taxon>
        <taxon>Pentapetalae</taxon>
        <taxon>asterids</taxon>
        <taxon>campanulids</taxon>
        <taxon>Asterales</taxon>
        <taxon>Asteraceae</taxon>
        <taxon>Asteroideae</taxon>
        <taxon>Heliantheae alliance</taxon>
        <taxon>Tageteae</taxon>
        <taxon>Tagetes</taxon>
    </lineage>
</organism>